<gene>
    <name evidence="1" type="ORF">SCLTRI_LOCUS4148</name>
</gene>
<protein>
    <submittedName>
        <fullName evidence="1">Fb0c449a-208e-4f7a-aad9-60192385aded-CDS</fullName>
    </submittedName>
</protein>
<keyword evidence="2" id="KW-1185">Reference proteome</keyword>
<dbReference type="Proteomes" id="UP000624404">
    <property type="component" value="Unassembled WGS sequence"/>
</dbReference>
<dbReference type="OrthoDB" id="3524411at2759"/>
<sequence>MASSINLPTSDMVRSSPSYSPFANNAPFIHWREKFQTLKEMNHLKDAVQADIVHKCERLGESILDPYIRQADYDGY</sequence>
<proteinExistence type="predicted"/>
<comment type="caution">
    <text evidence="1">The sequence shown here is derived from an EMBL/GenBank/DDBJ whole genome shotgun (WGS) entry which is preliminary data.</text>
</comment>
<name>A0A8H2ZPZ3_9HELO</name>
<dbReference type="EMBL" id="CAJHIA010000012">
    <property type="protein sequence ID" value="CAD6444356.1"/>
    <property type="molecule type" value="Genomic_DNA"/>
</dbReference>
<accession>A0A8H2ZPZ3</accession>
<evidence type="ECO:0000313" key="2">
    <source>
        <dbReference type="Proteomes" id="UP000624404"/>
    </source>
</evidence>
<evidence type="ECO:0000313" key="1">
    <source>
        <dbReference type="EMBL" id="CAD6444356.1"/>
    </source>
</evidence>
<reference evidence="1" key="1">
    <citation type="submission" date="2020-10" db="EMBL/GenBank/DDBJ databases">
        <authorList>
            <person name="Kusch S."/>
        </authorList>
    </citation>
    <scope>NUCLEOTIDE SEQUENCE</scope>
    <source>
        <strain evidence="1">SwB9</strain>
    </source>
</reference>
<dbReference type="AlphaFoldDB" id="A0A8H2ZPZ3"/>
<organism evidence="1 2">
    <name type="scientific">Sclerotinia trifoliorum</name>
    <dbReference type="NCBI Taxonomy" id="28548"/>
    <lineage>
        <taxon>Eukaryota</taxon>
        <taxon>Fungi</taxon>
        <taxon>Dikarya</taxon>
        <taxon>Ascomycota</taxon>
        <taxon>Pezizomycotina</taxon>
        <taxon>Leotiomycetes</taxon>
        <taxon>Helotiales</taxon>
        <taxon>Sclerotiniaceae</taxon>
        <taxon>Sclerotinia</taxon>
    </lineage>
</organism>